<evidence type="ECO:0000256" key="1">
    <source>
        <dbReference type="SAM" id="SignalP"/>
    </source>
</evidence>
<protein>
    <submittedName>
        <fullName evidence="2">Uncharacterized protein</fullName>
    </submittedName>
</protein>
<accession>A0A9W8N5H2</accession>
<reference evidence="2" key="1">
    <citation type="submission" date="2022-07" db="EMBL/GenBank/DDBJ databases">
        <title>Genome Sequence of Xylaria arbuscula.</title>
        <authorList>
            <person name="Buettner E."/>
        </authorList>
    </citation>
    <scope>NUCLEOTIDE SEQUENCE</scope>
    <source>
        <strain evidence="2">VT107</strain>
    </source>
</reference>
<feature type="chain" id="PRO_5040891797" evidence="1">
    <location>
        <begin position="19"/>
        <end position="138"/>
    </location>
</feature>
<comment type="caution">
    <text evidence="2">The sequence shown here is derived from an EMBL/GenBank/DDBJ whole genome shotgun (WGS) entry which is preliminary data.</text>
</comment>
<keyword evidence="1" id="KW-0732">Signal</keyword>
<name>A0A9W8N5H2_9PEZI</name>
<gene>
    <name evidence="2" type="ORF">NPX13_g10215</name>
</gene>
<evidence type="ECO:0000313" key="2">
    <source>
        <dbReference type="EMBL" id="KAJ3556091.1"/>
    </source>
</evidence>
<dbReference type="EMBL" id="JANPWZ010002790">
    <property type="protein sequence ID" value="KAJ3556091.1"/>
    <property type="molecule type" value="Genomic_DNA"/>
</dbReference>
<sequence>MGVFSKVLSSLFLAATEACIMIIITDNGVGPALEAPAHLGILGRAAYYTSRRRFRDFFIPMFTIGLGHECINLWKGRLRDPMDLWVDCLILPSGSWPFSLAATRIEAVKYRDQPWDEMEKNLWTEEMTRREFLERRRR</sequence>
<organism evidence="2 3">
    <name type="scientific">Xylaria arbuscula</name>
    <dbReference type="NCBI Taxonomy" id="114810"/>
    <lineage>
        <taxon>Eukaryota</taxon>
        <taxon>Fungi</taxon>
        <taxon>Dikarya</taxon>
        <taxon>Ascomycota</taxon>
        <taxon>Pezizomycotina</taxon>
        <taxon>Sordariomycetes</taxon>
        <taxon>Xylariomycetidae</taxon>
        <taxon>Xylariales</taxon>
        <taxon>Xylariaceae</taxon>
        <taxon>Xylaria</taxon>
    </lineage>
</organism>
<evidence type="ECO:0000313" key="3">
    <source>
        <dbReference type="Proteomes" id="UP001148614"/>
    </source>
</evidence>
<dbReference type="AlphaFoldDB" id="A0A9W8N5H2"/>
<dbReference type="Proteomes" id="UP001148614">
    <property type="component" value="Unassembled WGS sequence"/>
</dbReference>
<proteinExistence type="predicted"/>
<feature type="signal peptide" evidence="1">
    <location>
        <begin position="1"/>
        <end position="18"/>
    </location>
</feature>
<keyword evidence="3" id="KW-1185">Reference proteome</keyword>